<organism evidence="1 2">
    <name type="scientific">Haematococcus lacustris</name>
    <name type="common">Green alga</name>
    <name type="synonym">Haematococcus pluvialis</name>
    <dbReference type="NCBI Taxonomy" id="44745"/>
    <lineage>
        <taxon>Eukaryota</taxon>
        <taxon>Viridiplantae</taxon>
        <taxon>Chlorophyta</taxon>
        <taxon>core chlorophytes</taxon>
        <taxon>Chlorophyceae</taxon>
        <taxon>CS clade</taxon>
        <taxon>Chlamydomonadales</taxon>
        <taxon>Haematococcaceae</taxon>
        <taxon>Haematococcus</taxon>
    </lineage>
</organism>
<accession>A0A699YUP6</accession>
<evidence type="ECO:0000313" key="1">
    <source>
        <dbReference type="EMBL" id="GFH10524.1"/>
    </source>
</evidence>
<dbReference type="EMBL" id="BLLF01000323">
    <property type="protein sequence ID" value="GFH10524.1"/>
    <property type="molecule type" value="Genomic_DNA"/>
</dbReference>
<gene>
    <name evidence="1" type="ORF">HaLaN_05850</name>
</gene>
<evidence type="ECO:0000313" key="2">
    <source>
        <dbReference type="Proteomes" id="UP000485058"/>
    </source>
</evidence>
<reference evidence="1 2" key="1">
    <citation type="submission" date="2020-02" db="EMBL/GenBank/DDBJ databases">
        <title>Draft genome sequence of Haematococcus lacustris strain NIES-144.</title>
        <authorList>
            <person name="Morimoto D."/>
            <person name="Nakagawa S."/>
            <person name="Yoshida T."/>
            <person name="Sawayama S."/>
        </authorList>
    </citation>
    <scope>NUCLEOTIDE SEQUENCE [LARGE SCALE GENOMIC DNA]</scope>
    <source>
        <strain evidence="1 2">NIES-144</strain>
    </source>
</reference>
<sequence length="74" mass="7874">MFVRLDMTTAGDSGALLVALVNYLLRPSTQASMPLLGLQALPLDVLGYTVSRALPLIVPDMRASKAASDGHHRV</sequence>
<keyword evidence="2" id="KW-1185">Reference proteome</keyword>
<dbReference type="AlphaFoldDB" id="A0A699YUP6"/>
<dbReference type="Proteomes" id="UP000485058">
    <property type="component" value="Unassembled WGS sequence"/>
</dbReference>
<protein>
    <submittedName>
        <fullName evidence="1">PBP_domain domain-containing protein</fullName>
    </submittedName>
</protein>
<name>A0A699YUP6_HAELA</name>
<proteinExistence type="predicted"/>
<comment type="caution">
    <text evidence="1">The sequence shown here is derived from an EMBL/GenBank/DDBJ whole genome shotgun (WGS) entry which is preliminary data.</text>
</comment>